<evidence type="ECO:0000256" key="1">
    <source>
        <dbReference type="ARBA" id="ARBA00006484"/>
    </source>
</evidence>
<dbReference type="EMBL" id="VIKR01000001">
    <property type="protein sequence ID" value="TQV76718.1"/>
    <property type="molecule type" value="Genomic_DNA"/>
</dbReference>
<sequence>MLDYQAPENLLKDRVILVTGASDGIGKVIAKEYGRLGATVILHGRDTNKLEKVYDEMVEAGCPQPAIIPLNLVNATMEQYASLAETIAKELGRLDGIVHNAAMISELAPIEYTAVETWQQMMQVNINSVFLITKACLPLLREAPNASIILTSSGVGRQGRAFWGPYAVSKFAIEGFNQVLADELDNSNIRVNAINPGATRTKMRATAFPAEDKYSIVAPEQIAPLYCYLMGDDSLDVHGQSIDAQPK</sequence>
<organism evidence="3 4">
    <name type="scientific">Aliikangiella marina</name>
    <dbReference type="NCBI Taxonomy" id="1712262"/>
    <lineage>
        <taxon>Bacteria</taxon>
        <taxon>Pseudomonadati</taxon>
        <taxon>Pseudomonadota</taxon>
        <taxon>Gammaproteobacteria</taxon>
        <taxon>Oceanospirillales</taxon>
        <taxon>Pleioneaceae</taxon>
        <taxon>Aliikangiella</taxon>
    </lineage>
</organism>
<dbReference type="PROSITE" id="PS00061">
    <property type="entry name" value="ADH_SHORT"/>
    <property type="match status" value="1"/>
</dbReference>
<dbReference type="NCBIfam" id="NF006509">
    <property type="entry name" value="PRK08945.1"/>
    <property type="match status" value="1"/>
</dbReference>
<keyword evidence="2" id="KW-0560">Oxidoreductase</keyword>
<evidence type="ECO:0000256" key="2">
    <source>
        <dbReference type="ARBA" id="ARBA00023002"/>
    </source>
</evidence>
<evidence type="ECO:0000313" key="4">
    <source>
        <dbReference type="Proteomes" id="UP000317839"/>
    </source>
</evidence>
<dbReference type="GO" id="GO:0016491">
    <property type="term" value="F:oxidoreductase activity"/>
    <property type="evidence" value="ECO:0007669"/>
    <property type="project" value="UniProtKB-KW"/>
</dbReference>
<comment type="caution">
    <text evidence="3">The sequence shown here is derived from an EMBL/GenBank/DDBJ whole genome shotgun (WGS) entry which is preliminary data.</text>
</comment>
<proteinExistence type="inferred from homology"/>
<gene>
    <name evidence="3" type="ORF">FLL45_01800</name>
</gene>
<dbReference type="RefSeq" id="WP_142888078.1">
    <property type="nucleotide sequence ID" value="NZ_VIKR01000001.1"/>
</dbReference>
<accession>A0A545THP0</accession>
<name>A0A545THP0_9GAMM</name>
<protein>
    <submittedName>
        <fullName evidence="3">YciK family oxidoreductase</fullName>
    </submittedName>
</protein>
<dbReference type="PANTHER" id="PTHR42901">
    <property type="entry name" value="ALCOHOL DEHYDROGENASE"/>
    <property type="match status" value="1"/>
</dbReference>
<dbReference type="InterPro" id="IPR020904">
    <property type="entry name" value="Sc_DH/Rdtase_CS"/>
</dbReference>
<reference evidence="3 4" key="1">
    <citation type="submission" date="2019-06" db="EMBL/GenBank/DDBJ databases">
        <title>Draft genome of Aliikangiella marina GYP-15.</title>
        <authorList>
            <person name="Wang G."/>
        </authorList>
    </citation>
    <scope>NUCLEOTIDE SEQUENCE [LARGE SCALE GENOMIC DNA]</scope>
    <source>
        <strain evidence="3 4">GYP-15</strain>
    </source>
</reference>
<dbReference type="InterPro" id="IPR002347">
    <property type="entry name" value="SDR_fam"/>
</dbReference>
<dbReference type="Pfam" id="PF00106">
    <property type="entry name" value="adh_short"/>
    <property type="match status" value="1"/>
</dbReference>
<keyword evidence="4" id="KW-1185">Reference proteome</keyword>
<dbReference type="Proteomes" id="UP000317839">
    <property type="component" value="Unassembled WGS sequence"/>
</dbReference>
<dbReference type="Gene3D" id="3.40.50.720">
    <property type="entry name" value="NAD(P)-binding Rossmann-like Domain"/>
    <property type="match status" value="1"/>
</dbReference>
<dbReference type="OrthoDB" id="9790785at2"/>
<comment type="similarity">
    <text evidence="1">Belongs to the short-chain dehydrogenases/reductases (SDR) family.</text>
</comment>
<dbReference type="PRINTS" id="PR00081">
    <property type="entry name" value="GDHRDH"/>
</dbReference>
<dbReference type="AlphaFoldDB" id="A0A545THP0"/>
<dbReference type="PANTHER" id="PTHR42901:SF1">
    <property type="entry name" value="ALCOHOL DEHYDROGENASE"/>
    <property type="match status" value="1"/>
</dbReference>
<evidence type="ECO:0000313" key="3">
    <source>
        <dbReference type="EMBL" id="TQV76718.1"/>
    </source>
</evidence>
<dbReference type="InterPro" id="IPR036291">
    <property type="entry name" value="NAD(P)-bd_dom_sf"/>
</dbReference>
<dbReference type="SUPFAM" id="SSF51735">
    <property type="entry name" value="NAD(P)-binding Rossmann-fold domains"/>
    <property type="match status" value="1"/>
</dbReference>